<accession>R2NTD7</accession>
<protein>
    <recommendedName>
        <fullName evidence="5">DUF1062 domain-containing protein</fullName>
    </recommendedName>
</protein>
<dbReference type="eggNOG" id="COG4332">
    <property type="taxonomic scope" value="Bacteria"/>
</dbReference>
<dbReference type="EMBL" id="ASWA01000003">
    <property type="protein sequence ID" value="EOT66765.1"/>
    <property type="molecule type" value="Genomic_DNA"/>
</dbReference>
<dbReference type="Pfam" id="PF06353">
    <property type="entry name" value="DUF1062"/>
    <property type="match status" value="1"/>
</dbReference>
<name>R2NTD7_9ENTE</name>
<dbReference type="Proteomes" id="UP000014148">
    <property type="component" value="Unassembled WGS sequence"/>
</dbReference>
<dbReference type="STRING" id="71451.RV07_GL001527"/>
<reference evidence="2 4" key="2">
    <citation type="submission" date="2013-03" db="EMBL/GenBank/DDBJ databases">
        <title>The Genome Sequence of Enterococcus malodoratus ATCC_43197 (PacBio/Illumina hybrid assembly).</title>
        <authorList>
            <consortium name="The Broad Institute Genomics Platform"/>
            <consortium name="The Broad Institute Genome Sequencing Center for Infectious Disease"/>
            <person name="Earl A."/>
            <person name="Russ C."/>
            <person name="Gilmore M."/>
            <person name="Surin D."/>
            <person name="Walker B."/>
            <person name="Young S."/>
            <person name="Zeng Q."/>
            <person name="Gargeya S."/>
            <person name="Fitzgerald M."/>
            <person name="Haas B."/>
            <person name="Abouelleil A."/>
            <person name="Allen A.W."/>
            <person name="Alvarado L."/>
            <person name="Arachchi H.M."/>
            <person name="Berlin A.M."/>
            <person name="Chapman S.B."/>
            <person name="Gainer-Dewar J."/>
            <person name="Goldberg J."/>
            <person name="Griggs A."/>
            <person name="Gujja S."/>
            <person name="Hansen M."/>
            <person name="Howarth C."/>
            <person name="Imamovic A."/>
            <person name="Ireland A."/>
            <person name="Larimer J."/>
            <person name="McCowan C."/>
            <person name="Murphy C."/>
            <person name="Pearson M."/>
            <person name="Poon T.W."/>
            <person name="Priest M."/>
            <person name="Roberts A."/>
            <person name="Saif S."/>
            <person name="Shea T."/>
            <person name="Sisk P."/>
            <person name="Sykes S."/>
            <person name="Wortman J."/>
            <person name="Nusbaum C."/>
            <person name="Birren B."/>
        </authorList>
    </citation>
    <scope>NUCLEOTIDE SEQUENCE [LARGE SCALE GENOMIC DNA]</scope>
    <source>
        <strain evidence="2 4">ATCC 43197</strain>
    </source>
</reference>
<evidence type="ECO:0000313" key="4">
    <source>
        <dbReference type="Proteomes" id="UP000014148"/>
    </source>
</evidence>
<dbReference type="InterPro" id="IPR009412">
    <property type="entry name" value="DUF1062"/>
</dbReference>
<organism evidence="1 3">
    <name type="scientific">Enterococcus malodoratus ATCC 43197</name>
    <dbReference type="NCBI Taxonomy" id="1158601"/>
    <lineage>
        <taxon>Bacteria</taxon>
        <taxon>Bacillati</taxon>
        <taxon>Bacillota</taxon>
        <taxon>Bacilli</taxon>
        <taxon>Lactobacillales</taxon>
        <taxon>Enterococcaceae</taxon>
        <taxon>Enterococcus</taxon>
    </lineage>
</organism>
<evidence type="ECO:0000313" key="3">
    <source>
        <dbReference type="Proteomes" id="UP000013783"/>
    </source>
</evidence>
<reference evidence="1 3" key="1">
    <citation type="submission" date="2013-02" db="EMBL/GenBank/DDBJ databases">
        <title>The Genome Sequence of Enterococcus malodoratus ATCC_43197.</title>
        <authorList>
            <consortium name="The Broad Institute Genome Sequencing Platform"/>
            <consortium name="The Broad Institute Genome Sequencing Center for Infectious Disease"/>
            <person name="Earl A.M."/>
            <person name="Gilmore M.S."/>
            <person name="Lebreton F."/>
            <person name="Walker B."/>
            <person name="Young S.K."/>
            <person name="Zeng Q."/>
            <person name="Gargeya S."/>
            <person name="Fitzgerald M."/>
            <person name="Haas B."/>
            <person name="Abouelleil A."/>
            <person name="Alvarado L."/>
            <person name="Arachchi H.M."/>
            <person name="Berlin A.M."/>
            <person name="Chapman S.B."/>
            <person name="Dewar J."/>
            <person name="Goldberg J."/>
            <person name="Griggs A."/>
            <person name="Gujja S."/>
            <person name="Hansen M."/>
            <person name="Howarth C."/>
            <person name="Imamovic A."/>
            <person name="Larimer J."/>
            <person name="McCowan C."/>
            <person name="Murphy C."/>
            <person name="Neiman D."/>
            <person name="Pearson M."/>
            <person name="Priest M."/>
            <person name="Roberts A."/>
            <person name="Saif S."/>
            <person name="Shea T."/>
            <person name="Sisk P."/>
            <person name="Sykes S."/>
            <person name="Wortman J."/>
            <person name="Nusbaum C."/>
            <person name="Birren B."/>
        </authorList>
    </citation>
    <scope>NUCLEOTIDE SEQUENCE [LARGE SCALE GENOMIC DNA]</scope>
    <source>
        <strain evidence="1 3">ATCC 43197</strain>
    </source>
</reference>
<evidence type="ECO:0000313" key="2">
    <source>
        <dbReference type="EMBL" id="EOT66765.1"/>
    </source>
</evidence>
<dbReference type="Proteomes" id="UP000013783">
    <property type="component" value="Unassembled WGS sequence"/>
</dbReference>
<gene>
    <name evidence="2" type="ORF">I585_02286</name>
    <name evidence="1" type="ORF">UAI_03104</name>
</gene>
<dbReference type="OrthoDB" id="9810886at2"/>
<proteinExistence type="predicted"/>
<dbReference type="EMBL" id="AJAK01000020">
    <property type="protein sequence ID" value="EOH75302.1"/>
    <property type="molecule type" value="Genomic_DNA"/>
</dbReference>
<sequence length="190" mass="22207">MRKVVWTINFLSTPTITRHCKNCNRDMEFSCSERFRINAQGKYLDVWLIYNCKKCKTSWNSTIFSRVHTNKMDQELLALFQNNDPMLARQYGSDRTILNQNGVTLRRVEYEILGERFELDEPVILEIQSDFPLKIKLFNLLKAKLDLSTSELKQFLKEGAIQGAAVNCFKKKVHESTTIIFNQTEELIDS</sequence>
<comment type="caution">
    <text evidence="1">The sequence shown here is derived from an EMBL/GenBank/DDBJ whole genome shotgun (WGS) entry which is preliminary data.</text>
</comment>
<evidence type="ECO:0008006" key="5">
    <source>
        <dbReference type="Google" id="ProtNLM"/>
    </source>
</evidence>
<evidence type="ECO:0000313" key="1">
    <source>
        <dbReference type="EMBL" id="EOH75302.1"/>
    </source>
</evidence>
<keyword evidence="4" id="KW-1185">Reference proteome</keyword>
<dbReference type="PATRIC" id="fig|1158601.3.peg.3074"/>
<dbReference type="AlphaFoldDB" id="R2NTD7"/>